<keyword evidence="2" id="KW-1185">Reference proteome</keyword>
<accession>A0A1S8CIJ1</accession>
<name>A0A1S8CIJ1_9GAMM</name>
<protein>
    <recommendedName>
        <fullName evidence="3">Bacteriophage protein</fullName>
    </recommendedName>
</protein>
<evidence type="ECO:0008006" key="3">
    <source>
        <dbReference type="Google" id="ProtNLM"/>
    </source>
</evidence>
<dbReference type="Pfam" id="PF10934">
    <property type="entry name" value="Sheath_initiator"/>
    <property type="match status" value="1"/>
</dbReference>
<comment type="caution">
    <text evidence="1">The sequence shown here is derived from an EMBL/GenBank/DDBJ whole genome shotgun (WGS) entry which is preliminary data.</text>
</comment>
<reference evidence="1 2" key="1">
    <citation type="submission" date="2016-11" db="EMBL/GenBank/DDBJ databases">
        <title>Rahnella oryzae sp. nov., isolated from rice root.</title>
        <authorList>
            <person name="Zhang X.-X."/>
            <person name="Zhang J."/>
        </authorList>
    </citation>
    <scope>NUCLEOTIDE SEQUENCE [LARGE SCALE GENOMIC DNA]</scope>
    <source>
        <strain evidence="1 2">J11-6</strain>
    </source>
</reference>
<gene>
    <name evidence="1" type="ORF">BMI79_12160</name>
</gene>
<sequence length="117" mass="13234">MRYRREDSSGDYIFGAGDNTFMVNTPEAVAQAVKTRFELWQGEWFLDTAAGTPYKANILGKHRSLVYQMAVRERILGTRGVNEITDFQVQSNPQTRRVTFTSSINTLYGTTTINSEA</sequence>
<evidence type="ECO:0000313" key="2">
    <source>
        <dbReference type="Proteomes" id="UP000216021"/>
    </source>
</evidence>
<dbReference type="RefSeq" id="WP_076942469.1">
    <property type="nucleotide sequence ID" value="NZ_MOXD01000006.1"/>
</dbReference>
<dbReference type="OrthoDB" id="9812969at2"/>
<dbReference type="InterPro" id="IPR020288">
    <property type="entry name" value="Sheath_initiator"/>
</dbReference>
<organism evidence="1 2">
    <name type="scientific">Serratia oryzae</name>
    <dbReference type="NCBI Taxonomy" id="2034155"/>
    <lineage>
        <taxon>Bacteria</taxon>
        <taxon>Pseudomonadati</taxon>
        <taxon>Pseudomonadota</taxon>
        <taxon>Gammaproteobacteria</taxon>
        <taxon>Enterobacterales</taxon>
        <taxon>Yersiniaceae</taxon>
        <taxon>Serratia</taxon>
    </lineage>
</organism>
<dbReference type="AlphaFoldDB" id="A0A1S8CIJ1"/>
<dbReference type="Proteomes" id="UP000216021">
    <property type="component" value="Unassembled WGS sequence"/>
</dbReference>
<evidence type="ECO:0000313" key="1">
    <source>
        <dbReference type="EMBL" id="OMQ22262.1"/>
    </source>
</evidence>
<proteinExistence type="predicted"/>
<dbReference type="STRING" id="2034155.BMI79_12160"/>
<dbReference type="EMBL" id="MOXD01000006">
    <property type="protein sequence ID" value="OMQ22262.1"/>
    <property type="molecule type" value="Genomic_DNA"/>
</dbReference>